<dbReference type="EMBL" id="VSSQ01000866">
    <property type="protein sequence ID" value="MPM02403.1"/>
    <property type="molecule type" value="Genomic_DNA"/>
</dbReference>
<evidence type="ECO:0000256" key="1">
    <source>
        <dbReference type="SAM" id="Phobius"/>
    </source>
</evidence>
<keyword evidence="1" id="KW-1133">Transmembrane helix</keyword>
<comment type="caution">
    <text evidence="4">The sequence shown here is derived from an EMBL/GenBank/DDBJ whole genome shotgun (WGS) entry which is preliminary data.</text>
</comment>
<dbReference type="PANTHER" id="PTHR30273">
    <property type="entry name" value="PERIPLASMIC SIGNAL SENSOR AND SIGMA FACTOR ACTIVATOR FECR-RELATED"/>
    <property type="match status" value="1"/>
</dbReference>
<gene>
    <name evidence="4" type="ORF">SDC9_48651</name>
</gene>
<protein>
    <recommendedName>
        <fullName evidence="5">FecR protein domain-containing protein</fullName>
    </recommendedName>
</protein>
<dbReference type="InterPro" id="IPR012373">
    <property type="entry name" value="Ferrdict_sens_TM"/>
</dbReference>
<evidence type="ECO:0000259" key="2">
    <source>
        <dbReference type="Pfam" id="PF04773"/>
    </source>
</evidence>
<dbReference type="PIRSF" id="PIRSF018266">
    <property type="entry name" value="FecR"/>
    <property type="match status" value="1"/>
</dbReference>
<dbReference type="Gene3D" id="3.55.50.30">
    <property type="match status" value="1"/>
</dbReference>
<feature type="domain" description="Protein FecR C-terminal" evidence="3">
    <location>
        <begin position="202"/>
        <end position="259"/>
    </location>
</feature>
<dbReference type="Pfam" id="PF04773">
    <property type="entry name" value="FecR"/>
    <property type="match status" value="1"/>
</dbReference>
<organism evidence="4">
    <name type="scientific">bioreactor metagenome</name>
    <dbReference type="NCBI Taxonomy" id="1076179"/>
    <lineage>
        <taxon>unclassified sequences</taxon>
        <taxon>metagenomes</taxon>
        <taxon>ecological metagenomes</taxon>
    </lineage>
</organism>
<dbReference type="PANTHER" id="PTHR30273:SF2">
    <property type="entry name" value="PROTEIN FECR"/>
    <property type="match status" value="1"/>
</dbReference>
<keyword evidence="1" id="KW-0812">Transmembrane</keyword>
<name>A0A644WIR4_9ZZZZ</name>
<accession>A0A644WIR4</accession>
<dbReference type="GO" id="GO:0016989">
    <property type="term" value="F:sigma factor antagonist activity"/>
    <property type="evidence" value="ECO:0007669"/>
    <property type="project" value="TreeGrafter"/>
</dbReference>
<evidence type="ECO:0000259" key="3">
    <source>
        <dbReference type="Pfam" id="PF16344"/>
    </source>
</evidence>
<evidence type="ECO:0000313" key="4">
    <source>
        <dbReference type="EMBL" id="MPM02403.1"/>
    </source>
</evidence>
<feature type="domain" description="FecR protein" evidence="2">
    <location>
        <begin position="65"/>
        <end position="156"/>
    </location>
</feature>
<dbReference type="Pfam" id="PF16344">
    <property type="entry name" value="FecR_C"/>
    <property type="match status" value="1"/>
</dbReference>
<sequence>MGTEFKIEPNWSRSKEQIWEENFAQIDSAPNRGSNLRSLVYFRKVALYAAVAAAVLLLPFIYVERISTEMAEHTKFILPDGSSVSLNAGSELSYKPILWFVSRRVKLFGEAYFEVEKGNTFTVLCRTGSVQVLGTSFNVFSREERFDVACITGSVKVTLTGNRGVNQVIEEGESVYMNEQEGLTKLLSPESKSVPSWINNVFNYNSAPLEEVIREIERQYNVKIEYSGDSDDIYTGSFSSQADIDELLEIISLPFSLTVSKVEKDYYKIR</sequence>
<dbReference type="InterPro" id="IPR006860">
    <property type="entry name" value="FecR"/>
</dbReference>
<proteinExistence type="predicted"/>
<dbReference type="InterPro" id="IPR032508">
    <property type="entry name" value="FecR_C"/>
</dbReference>
<keyword evidence="1" id="KW-0472">Membrane</keyword>
<feature type="transmembrane region" description="Helical" evidence="1">
    <location>
        <begin position="45"/>
        <end position="63"/>
    </location>
</feature>
<evidence type="ECO:0008006" key="5">
    <source>
        <dbReference type="Google" id="ProtNLM"/>
    </source>
</evidence>
<reference evidence="4" key="1">
    <citation type="submission" date="2019-08" db="EMBL/GenBank/DDBJ databases">
        <authorList>
            <person name="Kucharzyk K."/>
            <person name="Murdoch R.W."/>
            <person name="Higgins S."/>
            <person name="Loffler F."/>
        </authorList>
    </citation>
    <scope>NUCLEOTIDE SEQUENCE</scope>
</reference>
<dbReference type="AlphaFoldDB" id="A0A644WIR4"/>
<dbReference type="Gene3D" id="2.60.120.1440">
    <property type="match status" value="1"/>
</dbReference>